<name>A0A9Q3CBM6_9BASI</name>
<keyword evidence="2" id="KW-1185">Reference proteome</keyword>
<organism evidence="1 2">
    <name type="scientific">Austropuccinia psidii MF-1</name>
    <dbReference type="NCBI Taxonomy" id="1389203"/>
    <lineage>
        <taxon>Eukaryota</taxon>
        <taxon>Fungi</taxon>
        <taxon>Dikarya</taxon>
        <taxon>Basidiomycota</taxon>
        <taxon>Pucciniomycotina</taxon>
        <taxon>Pucciniomycetes</taxon>
        <taxon>Pucciniales</taxon>
        <taxon>Sphaerophragmiaceae</taxon>
        <taxon>Austropuccinia</taxon>
    </lineage>
</organism>
<dbReference type="AlphaFoldDB" id="A0A9Q3CBM6"/>
<sequence length="123" mass="14300">MIHIQETKSPLEVVHMDWVTALPPSGDRSYNYCLVIGDRCRKTPMLLPSHKDDTSMDTAPLIWNRIYSHTGLFKSIMSDRDPKLTSSLWTKLSFSTEYHPQTDGFAEIMIQILEDMIRRFCSY</sequence>
<dbReference type="EMBL" id="AVOT02005706">
    <property type="protein sequence ID" value="MBW0479766.1"/>
    <property type="molecule type" value="Genomic_DNA"/>
</dbReference>
<dbReference type="InterPro" id="IPR012337">
    <property type="entry name" value="RNaseH-like_sf"/>
</dbReference>
<dbReference type="OrthoDB" id="2273864at2759"/>
<dbReference type="InterPro" id="IPR050951">
    <property type="entry name" value="Retrovirus_Pol_polyprotein"/>
</dbReference>
<proteinExistence type="predicted"/>
<evidence type="ECO:0000313" key="1">
    <source>
        <dbReference type="EMBL" id="MBW0479766.1"/>
    </source>
</evidence>
<evidence type="ECO:0000313" key="2">
    <source>
        <dbReference type="Proteomes" id="UP000765509"/>
    </source>
</evidence>
<dbReference type="InterPro" id="IPR036397">
    <property type="entry name" value="RNaseH_sf"/>
</dbReference>
<dbReference type="PANTHER" id="PTHR37984">
    <property type="entry name" value="PROTEIN CBG26694"/>
    <property type="match status" value="1"/>
</dbReference>
<dbReference type="GO" id="GO:0003676">
    <property type="term" value="F:nucleic acid binding"/>
    <property type="evidence" value="ECO:0007669"/>
    <property type="project" value="InterPro"/>
</dbReference>
<dbReference type="PANTHER" id="PTHR37984:SF5">
    <property type="entry name" value="PROTEIN NYNRIN-LIKE"/>
    <property type="match status" value="1"/>
</dbReference>
<accession>A0A9Q3CBM6</accession>
<protein>
    <recommendedName>
        <fullName evidence="3">Integrase catalytic domain-containing protein</fullName>
    </recommendedName>
</protein>
<dbReference type="SUPFAM" id="SSF53098">
    <property type="entry name" value="Ribonuclease H-like"/>
    <property type="match status" value="1"/>
</dbReference>
<dbReference type="Proteomes" id="UP000765509">
    <property type="component" value="Unassembled WGS sequence"/>
</dbReference>
<dbReference type="Gene3D" id="3.30.420.10">
    <property type="entry name" value="Ribonuclease H-like superfamily/Ribonuclease H"/>
    <property type="match status" value="1"/>
</dbReference>
<gene>
    <name evidence="1" type="ORF">O181_019481</name>
</gene>
<comment type="caution">
    <text evidence="1">The sequence shown here is derived from an EMBL/GenBank/DDBJ whole genome shotgun (WGS) entry which is preliminary data.</text>
</comment>
<reference evidence="1" key="1">
    <citation type="submission" date="2021-03" db="EMBL/GenBank/DDBJ databases">
        <title>Draft genome sequence of rust myrtle Austropuccinia psidii MF-1, a brazilian biotype.</title>
        <authorList>
            <person name="Quecine M.C."/>
            <person name="Pachon D.M.R."/>
            <person name="Bonatelli M.L."/>
            <person name="Correr F.H."/>
            <person name="Franceschini L.M."/>
            <person name="Leite T.F."/>
            <person name="Margarido G.R.A."/>
            <person name="Almeida C.A."/>
            <person name="Ferrarezi J.A."/>
            <person name="Labate C.A."/>
        </authorList>
    </citation>
    <scope>NUCLEOTIDE SEQUENCE</scope>
    <source>
        <strain evidence="1">MF-1</strain>
    </source>
</reference>
<evidence type="ECO:0008006" key="3">
    <source>
        <dbReference type="Google" id="ProtNLM"/>
    </source>
</evidence>